<proteinExistence type="predicted"/>
<dbReference type="Proteomes" id="UP000054698">
    <property type="component" value="Unassembled WGS sequence"/>
</dbReference>
<sequence length="163" mass="18637">MKKITGLFTTITLSLIVVPGYSQTFYKQIVFSHTHTANEKVMTKDQCKDIMKPLYLSYDNKATVENMPSNIKMSAGKEDNHKVSDYQIKRAVPTANKNISIFEGVAQQTFVLNGKEIKTKLNEVVFFDHTKETVIGYWDNQYCWGSLYSKHIDASDFHKGVNK</sequence>
<dbReference type="EMBL" id="UASS01000016">
    <property type="protein sequence ID" value="SPX61097.1"/>
    <property type="molecule type" value="Genomic_DNA"/>
</dbReference>
<accession>A0A0W0TIE8</accession>
<protein>
    <submittedName>
        <fullName evidence="1">Uncharacterized protein</fullName>
    </submittedName>
</protein>
<dbReference type="STRING" id="453.Lfee_3017"/>
<reference evidence="1 3" key="1">
    <citation type="submission" date="2015-11" db="EMBL/GenBank/DDBJ databases">
        <title>Genomic analysis of 38 Legionella species identifies large and diverse effector repertoires.</title>
        <authorList>
            <person name="Burstein D."/>
            <person name="Amaro F."/>
            <person name="Zusman T."/>
            <person name="Lifshitz Z."/>
            <person name="Cohen O."/>
            <person name="Gilbert J.A."/>
            <person name="Pupko T."/>
            <person name="Shuman H.A."/>
            <person name="Segal G."/>
        </authorList>
    </citation>
    <scope>NUCLEOTIDE SEQUENCE [LARGE SCALE GENOMIC DNA]</scope>
    <source>
        <strain evidence="1 3">WO-44C</strain>
    </source>
</reference>
<dbReference type="RefSeq" id="WP_058447812.1">
    <property type="nucleotide sequence ID" value="NZ_CAAAHT010000032.1"/>
</dbReference>
<evidence type="ECO:0000313" key="2">
    <source>
        <dbReference type="EMBL" id="SPX61097.1"/>
    </source>
</evidence>
<gene>
    <name evidence="1" type="ORF">Lfee_3017</name>
    <name evidence="2" type="ORF">NCTC12022_01835</name>
</gene>
<dbReference type="AlphaFoldDB" id="A0A0W0TIE8"/>
<evidence type="ECO:0000313" key="3">
    <source>
        <dbReference type="Proteomes" id="UP000054698"/>
    </source>
</evidence>
<evidence type="ECO:0000313" key="1">
    <source>
        <dbReference type="EMBL" id="KTC95353.1"/>
    </source>
</evidence>
<dbReference type="Proteomes" id="UP000251942">
    <property type="component" value="Unassembled WGS sequence"/>
</dbReference>
<reference evidence="2 4" key="2">
    <citation type="submission" date="2018-06" db="EMBL/GenBank/DDBJ databases">
        <authorList>
            <consortium name="Pathogen Informatics"/>
            <person name="Doyle S."/>
        </authorList>
    </citation>
    <scope>NUCLEOTIDE SEQUENCE [LARGE SCALE GENOMIC DNA]</scope>
    <source>
        <strain evidence="2 4">NCTC12022</strain>
    </source>
</reference>
<name>A0A0W0TIE8_9GAMM</name>
<keyword evidence="3" id="KW-1185">Reference proteome</keyword>
<evidence type="ECO:0000313" key="4">
    <source>
        <dbReference type="Proteomes" id="UP000251942"/>
    </source>
</evidence>
<dbReference type="OrthoDB" id="5639827at2"/>
<dbReference type="EMBL" id="LNYB01000085">
    <property type="protein sequence ID" value="KTC95353.1"/>
    <property type="molecule type" value="Genomic_DNA"/>
</dbReference>
<organism evidence="1 3">
    <name type="scientific">Legionella feeleii</name>
    <dbReference type="NCBI Taxonomy" id="453"/>
    <lineage>
        <taxon>Bacteria</taxon>
        <taxon>Pseudomonadati</taxon>
        <taxon>Pseudomonadota</taxon>
        <taxon>Gammaproteobacteria</taxon>
        <taxon>Legionellales</taxon>
        <taxon>Legionellaceae</taxon>
        <taxon>Legionella</taxon>
    </lineage>
</organism>
<dbReference type="PATRIC" id="fig|453.4.peg.3293"/>